<dbReference type="STRING" id="398580.Dshi_3434"/>
<evidence type="ECO:0000256" key="9">
    <source>
        <dbReference type="ARBA" id="ARBA00022842"/>
    </source>
</evidence>
<accession>A8LPA2</accession>
<dbReference type="Pfam" id="PF02367">
    <property type="entry name" value="TsaE"/>
    <property type="match status" value="1"/>
</dbReference>
<dbReference type="PANTHER" id="PTHR33540:SF2">
    <property type="entry name" value="TRNA THREONYLCARBAMOYLADENOSINE BIOSYNTHESIS PROTEIN TSAE"/>
    <property type="match status" value="1"/>
</dbReference>
<keyword evidence="6" id="KW-0479">Metal-binding</keyword>
<dbReference type="SUPFAM" id="SSF52540">
    <property type="entry name" value="P-loop containing nucleoside triphosphate hydrolases"/>
    <property type="match status" value="1"/>
</dbReference>
<keyword evidence="12" id="KW-1185">Reference proteome</keyword>
<dbReference type="GO" id="GO:0002949">
    <property type="term" value="P:tRNA threonylcarbamoyladenosine modification"/>
    <property type="evidence" value="ECO:0007669"/>
    <property type="project" value="InterPro"/>
</dbReference>
<dbReference type="GO" id="GO:0005737">
    <property type="term" value="C:cytoplasm"/>
    <property type="evidence" value="ECO:0007669"/>
    <property type="project" value="UniProtKB-SubCell"/>
</dbReference>
<dbReference type="Gene3D" id="3.40.50.300">
    <property type="entry name" value="P-loop containing nucleotide triphosphate hydrolases"/>
    <property type="match status" value="1"/>
</dbReference>
<dbReference type="NCBIfam" id="TIGR00150">
    <property type="entry name" value="T6A_YjeE"/>
    <property type="match status" value="1"/>
</dbReference>
<sequence length="165" mass="17950">MEPEALARLTLTSEDSLRAFGACLAPVLQPGDALLLVGEIGAGKTVLSRAIIQTRLAAIGVMEDVPSPTFTLVQTYALGNVDLWHCDLYRLTDPEEVVALGLEEAFRDAITLIEWPDRLGDEIPPNALVIDLRIPDATPLQRDMTLTAFGAEWSRRINPCLDLAA</sequence>
<dbReference type="EMBL" id="CP000830">
    <property type="protein sequence ID" value="ABV95167.1"/>
    <property type="molecule type" value="Genomic_DNA"/>
</dbReference>
<evidence type="ECO:0000313" key="12">
    <source>
        <dbReference type="Proteomes" id="UP000006833"/>
    </source>
</evidence>
<reference evidence="12" key="1">
    <citation type="journal article" date="2010" name="ISME J.">
        <title>The complete genome sequence of the algal symbiont Dinoroseobacter shibae: a hitchhiker's guide to life in the sea.</title>
        <authorList>
            <person name="Wagner-Dobler I."/>
            <person name="Ballhausen B."/>
            <person name="Berger M."/>
            <person name="Brinkhoff T."/>
            <person name="Buchholz I."/>
            <person name="Bunk B."/>
            <person name="Cypionka H."/>
            <person name="Daniel R."/>
            <person name="Drepper T."/>
            <person name="Gerdts G."/>
            <person name="Hahnke S."/>
            <person name="Han C."/>
            <person name="Jahn D."/>
            <person name="Kalhoefer D."/>
            <person name="Kiss H."/>
            <person name="Klenk H.P."/>
            <person name="Kyrpides N."/>
            <person name="Liebl W."/>
            <person name="Liesegang H."/>
            <person name="Meincke L."/>
            <person name="Pati A."/>
            <person name="Petersen J."/>
            <person name="Piekarski T."/>
            <person name="Pommerenke C."/>
            <person name="Pradella S."/>
            <person name="Pukall R."/>
            <person name="Rabus R."/>
            <person name="Stackebrandt E."/>
            <person name="Thole S."/>
            <person name="Thompson L."/>
            <person name="Tielen P."/>
            <person name="Tomasch J."/>
            <person name="von Jan M."/>
            <person name="Wanphrut N."/>
            <person name="Wichels A."/>
            <person name="Zech H."/>
            <person name="Simon M."/>
        </authorList>
    </citation>
    <scope>NUCLEOTIDE SEQUENCE [LARGE SCALE GENOMIC DNA]</scope>
    <source>
        <strain evidence="12">DSM 16493 / NCIMB 14021 / DFL 12</strain>
    </source>
</reference>
<dbReference type="OrthoDB" id="9800307at2"/>
<evidence type="ECO:0000256" key="4">
    <source>
        <dbReference type="ARBA" id="ARBA00022490"/>
    </source>
</evidence>
<evidence type="ECO:0000256" key="5">
    <source>
        <dbReference type="ARBA" id="ARBA00022694"/>
    </source>
</evidence>
<gene>
    <name evidence="11" type="ordered locus">Dshi_3434</name>
</gene>
<protein>
    <recommendedName>
        <fullName evidence="3">tRNA threonylcarbamoyladenosine biosynthesis protein TsaE</fullName>
    </recommendedName>
    <alternativeName>
        <fullName evidence="10">t(6)A37 threonylcarbamoyladenosine biosynthesis protein TsaE</fullName>
    </alternativeName>
</protein>
<dbReference type="AlphaFoldDB" id="A8LPA2"/>
<evidence type="ECO:0000256" key="1">
    <source>
        <dbReference type="ARBA" id="ARBA00004496"/>
    </source>
</evidence>
<evidence type="ECO:0000313" key="11">
    <source>
        <dbReference type="EMBL" id="ABV95167.1"/>
    </source>
</evidence>
<keyword evidence="5" id="KW-0819">tRNA processing</keyword>
<dbReference type="PANTHER" id="PTHR33540">
    <property type="entry name" value="TRNA THREONYLCARBAMOYLADENOSINE BIOSYNTHESIS PROTEIN TSAE"/>
    <property type="match status" value="1"/>
</dbReference>
<evidence type="ECO:0000256" key="3">
    <source>
        <dbReference type="ARBA" id="ARBA00019010"/>
    </source>
</evidence>
<evidence type="ECO:0000256" key="2">
    <source>
        <dbReference type="ARBA" id="ARBA00007599"/>
    </source>
</evidence>
<evidence type="ECO:0000256" key="6">
    <source>
        <dbReference type="ARBA" id="ARBA00022723"/>
    </source>
</evidence>
<evidence type="ECO:0000256" key="10">
    <source>
        <dbReference type="ARBA" id="ARBA00032441"/>
    </source>
</evidence>
<dbReference type="GO" id="GO:0046872">
    <property type="term" value="F:metal ion binding"/>
    <property type="evidence" value="ECO:0007669"/>
    <property type="project" value="UniProtKB-KW"/>
</dbReference>
<evidence type="ECO:0000256" key="7">
    <source>
        <dbReference type="ARBA" id="ARBA00022741"/>
    </source>
</evidence>
<dbReference type="RefSeq" id="WP_012180091.1">
    <property type="nucleotide sequence ID" value="NC_009952.1"/>
</dbReference>
<dbReference type="HOGENOM" id="CLU_087829_4_0_5"/>
<dbReference type="KEGG" id="dsh:Dshi_3434"/>
<comment type="similarity">
    <text evidence="2">Belongs to the TsaE family.</text>
</comment>
<keyword evidence="8" id="KW-0067">ATP-binding</keyword>
<dbReference type="eggNOG" id="COG0802">
    <property type="taxonomic scope" value="Bacteria"/>
</dbReference>
<comment type="subcellular location">
    <subcellularLocation>
        <location evidence="1">Cytoplasm</location>
    </subcellularLocation>
</comment>
<keyword evidence="9" id="KW-0460">Magnesium</keyword>
<keyword evidence="7" id="KW-0547">Nucleotide-binding</keyword>
<dbReference type="InterPro" id="IPR003442">
    <property type="entry name" value="T6A_TsaE"/>
</dbReference>
<organism evidence="11 12">
    <name type="scientific">Dinoroseobacter shibae (strain DSM 16493 / NCIMB 14021 / DFL 12)</name>
    <dbReference type="NCBI Taxonomy" id="398580"/>
    <lineage>
        <taxon>Bacteria</taxon>
        <taxon>Pseudomonadati</taxon>
        <taxon>Pseudomonadota</taxon>
        <taxon>Alphaproteobacteria</taxon>
        <taxon>Rhodobacterales</taxon>
        <taxon>Roseobacteraceae</taxon>
        <taxon>Dinoroseobacter</taxon>
    </lineage>
</organism>
<keyword evidence="4" id="KW-0963">Cytoplasm</keyword>
<dbReference type="Proteomes" id="UP000006833">
    <property type="component" value="Chromosome"/>
</dbReference>
<proteinExistence type="inferred from homology"/>
<name>A8LPA2_DINSH</name>
<dbReference type="InterPro" id="IPR027417">
    <property type="entry name" value="P-loop_NTPase"/>
</dbReference>
<evidence type="ECO:0000256" key="8">
    <source>
        <dbReference type="ARBA" id="ARBA00022840"/>
    </source>
</evidence>
<dbReference type="GO" id="GO:0005524">
    <property type="term" value="F:ATP binding"/>
    <property type="evidence" value="ECO:0007669"/>
    <property type="project" value="UniProtKB-KW"/>
</dbReference>